<keyword evidence="2" id="KW-0238">DNA-binding</keyword>
<accession>A0A926P0K7</accession>
<dbReference type="SMART" id="SM00345">
    <property type="entry name" value="HTH_GNTR"/>
    <property type="match status" value="1"/>
</dbReference>
<dbReference type="RefSeq" id="WP_190293614.1">
    <property type="nucleotide sequence ID" value="NZ_JABFCZ010000028.1"/>
</dbReference>
<name>A0A926P0K7_9HYPH</name>
<feature type="domain" description="HTH gntR-type" evidence="4">
    <location>
        <begin position="7"/>
        <end position="75"/>
    </location>
</feature>
<keyword evidence="1" id="KW-0805">Transcription regulation</keyword>
<dbReference type="Proteomes" id="UP000598467">
    <property type="component" value="Unassembled WGS sequence"/>
</dbReference>
<dbReference type="SUPFAM" id="SSF48008">
    <property type="entry name" value="GntR ligand-binding domain-like"/>
    <property type="match status" value="1"/>
</dbReference>
<dbReference type="GO" id="GO:0003677">
    <property type="term" value="F:DNA binding"/>
    <property type="evidence" value="ECO:0007669"/>
    <property type="project" value="UniProtKB-KW"/>
</dbReference>
<dbReference type="Pfam" id="PF00392">
    <property type="entry name" value="GntR"/>
    <property type="match status" value="1"/>
</dbReference>
<dbReference type="CDD" id="cd07377">
    <property type="entry name" value="WHTH_GntR"/>
    <property type="match status" value="1"/>
</dbReference>
<dbReference type="Gene3D" id="1.10.10.10">
    <property type="entry name" value="Winged helix-like DNA-binding domain superfamily/Winged helix DNA-binding domain"/>
    <property type="match status" value="1"/>
</dbReference>
<evidence type="ECO:0000313" key="6">
    <source>
        <dbReference type="Proteomes" id="UP000598467"/>
    </source>
</evidence>
<dbReference type="SUPFAM" id="SSF46785">
    <property type="entry name" value="Winged helix' DNA-binding domain"/>
    <property type="match status" value="1"/>
</dbReference>
<proteinExistence type="predicted"/>
<dbReference type="SMART" id="SM00895">
    <property type="entry name" value="FCD"/>
    <property type="match status" value="1"/>
</dbReference>
<dbReference type="InterPro" id="IPR008920">
    <property type="entry name" value="TF_FadR/GntR_C"/>
</dbReference>
<dbReference type="InterPro" id="IPR000524">
    <property type="entry name" value="Tscrpt_reg_HTH_GntR"/>
</dbReference>
<organism evidence="5 6">
    <name type="scientific">Roseibium aggregatum</name>
    <dbReference type="NCBI Taxonomy" id="187304"/>
    <lineage>
        <taxon>Bacteria</taxon>
        <taxon>Pseudomonadati</taxon>
        <taxon>Pseudomonadota</taxon>
        <taxon>Alphaproteobacteria</taxon>
        <taxon>Hyphomicrobiales</taxon>
        <taxon>Stappiaceae</taxon>
        <taxon>Roseibium</taxon>
    </lineage>
</organism>
<gene>
    <name evidence="5" type="ORF">HK439_21915</name>
</gene>
<dbReference type="InterPro" id="IPR036388">
    <property type="entry name" value="WH-like_DNA-bd_sf"/>
</dbReference>
<dbReference type="PRINTS" id="PR00035">
    <property type="entry name" value="HTHGNTR"/>
</dbReference>
<keyword evidence="3" id="KW-0804">Transcription</keyword>
<protein>
    <submittedName>
        <fullName evidence="5">FadR family transcriptional regulator</fullName>
    </submittedName>
</protein>
<dbReference type="GO" id="GO:0003700">
    <property type="term" value="F:DNA-binding transcription factor activity"/>
    <property type="evidence" value="ECO:0007669"/>
    <property type="project" value="InterPro"/>
</dbReference>
<evidence type="ECO:0000313" key="5">
    <source>
        <dbReference type="EMBL" id="MBD1548924.1"/>
    </source>
</evidence>
<dbReference type="PROSITE" id="PS50949">
    <property type="entry name" value="HTH_GNTR"/>
    <property type="match status" value="1"/>
</dbReference>
<dbReference type="AlphaFoldDB" id="A0A926P0K7"/>
<evidence type="ECO:0000259" key="4">
    <source>
        <dbReference type="PROSITE" id="PS50949"/>
    </source>
</evidence>
<dbReference type="Gene3D" id="1.20.120.530">
    <property type="entry name" value="GntR ligand-binding domain-like"/>
    <property type="match status" value="1"/>
</dbReference>
<evidence type="ECO:0000256" key="3">
    <source>
        <dbReference type="ARBA" id="ARBA00023163"/>
    </source>
</evidence>
<dbReference type="InterPro" id="IPR036390">
    <property type="entry name" value="WH_DNA-bd_sf"/>
</dbReference>
<evidence type="ECO:0000256" key="2">
    <source>
        <dbReference type="ARBA" id="ARBA00023125"/>
    </source>
</evidence>
<sequence>MLTRLETSEREEAIAALREFISASAYQPGDRLPPERDLIGRLAMSRSTLRKALDALEREGLIWRHVGKGTFVAGDNDGFDPSALLGLAQQISPVRMMRARLCIEPAIAGEAAINASREAVNRIRLAKDRAKQAQTWKEYETQDELFHRAVAEASDNILLISLFEQLNKVHRAVAMSNVVRETERPPESHSSFAEHECIFAAIEARDSKAAYDAMRQHIGSVSARLFGEV</sequence>
<reference evidence="5" key="1">
    <citation type="submission" date="2020-05" db="EMBL/GenBank/DDBJ databases">
        <title>Identification of trans-AT polyketide cluster in two marine bacteria, producers of a novel glutaramide-containing polyketide sesbanimide D and analogs.</title>
        <authorList>
            <person name="Kacar D."/>
            <person name="Rodriguez P."/>
            <person name="Canedo L."/>
            <person name="Gonzalez E."/>
            <person name="Galan B."/>
            <person name="De La Calle F."/>
            <person name="Garcia J.L."/>
        </authorList>
    </citation>
    <scope>NUCLEOTIDE SEQUENCE</scope>
    <source>
        <strain evidence="5">PHM038</strain>
    </source>
</reference>
<dbReference type="PANTHER" id="PTHR43537">
    <property type="entry name" value="TRANSCRIPTIONAL REGULATOR, GNTR FAMILY"/>
    <property type="match status" value="1"/>
</dbReference>
<dbReference type="InterPro" id="IPR011711">
    <property type="entry name" value="GntR_C"/>
</dbReference>
<dbReference type="PANTHER" id="PTHR43537:SF5">
    <property type="entry name" value="UXU OPERON TRANSCRIPTIONAL REGULATOR"/>
    <property type="match status" value="1"/>
</dbReference>
<comment type="caution">
    <text evidence="5">The sequence shown here is derived from an EMBL/GenBank/DDBJ whole genome shotgun (WGS) entry which is preliminary data.</text>
</comment>
<evidence type="ECO:0000256" key="1">
    <source>
        <dbReference type="ARBA" id="ARBA00023015"/>
    </source>
</evidence>
<dbReference type="EMBL" id="JABFCZ010000028">
    <property type="protein sequence ID" value="MBD1548924.1"/>
    <property type="molecule type" value="Genomic_DNA"/>
</dbReference>
<dbReference type="Pfam" id="PF07729">
    <property type="entry name" value="FCD"/>
    <property type="match status" value="1"/>
</dbReference>